<comment type="caution">
    <text evidence="4">The sequence shown here is derived from an EMBL/GenBank/DDBJ whole genome shotgun (WGS) entry which is preliminary data.</text>
</comment>
<dbReference type="InterPro" id="IPR029903">
    <property type="entry name" value="RmlD-like-bd"/>
</dbReference>
<dbReference type="EC" id="1.1.1.133" evidence="2"/>
<dbReference type="CDD" id="cd05254">
    <property type="entry name" value="dTDP_HR_like_SDR_e"/>
    <property type="match status" value="1"/>
</dbReference>
<dbReference type="SUPFAM" id="SSF51735">
    <property type="entry name" value="NAD(P)-binding Rossmann-fold domains"/>
    <property type="match status" value="1"/>
</dbReference>
<gene>
    <name evidence="4" type="primary">rfbD</name>
    <name evidence="4" type="ORF">P2L57_17435</name>
</gene>
<protein>
    <recommendedName>
        <fullName evidence="2">dTDP-4-dehydrorhamnose reductase</fullName>
        <ecNumber evidence="2">1.1.1.133</ecNumber>
    </recommendedName>
</protein>
<sequence>MTPHGSIAWRTRQVRWLVTGAAGMLGRDLVAVLDADPTAEVTALRRVELDVTDAAAVRAAVGGHDIVVNAAAWTDVDGAESAEAAATAVNGTGVRHLAEACALAHARLLHVSTDYVFSGDADAPYQEGAPTSPLNAYGRSKLVGERAIAELLPHAGYTVRTAWLYGEHGGGFVGTVLRLAHRRQTLEVVDDQQGQPTWSFVLADRLVELGRKALVGLAPAGVYHGTASGRTTWLGLARAVFELSGLDPARVHPTTSAAFARPAARPVFSVLSHDRWAVAGLCPLPHWRTSLAVALRRPAFASHALGDPSG</sequence>
<evidence type="ECO:0000313" key="5">
    <source>
        <dbReference type="Proteomes" id="UP001220022"/>
    </source>
</evidence>
<feature type="domain" description="RmlD-like substrate binding" evidence="3">
    <location>
        <begin position="16"/>
        <end position="296"/>
    </location>
</feature>
<comment type="similarity">
    <text evidence="1 2">Belongs to the dTDP-4-dehydrorhamnose reductase family.</text>
</comment>
<dbReference type="GO" id="GO:0008831">
    <property type="term" value="F:dTDP-4-dehydrorhamnose reductase activity"/>
    <property type="evidence" value="ECO:0007669"/>
    <property type="project" value="UniProtKB-EC"/>
</dbReference>
<dbReference type="Proteomes" id="UP001220022">
    <property type="component" value="Unassembled WGS sequence"/>
</dbReference>
<dbReference type="EMBL" id="JARHTQ010000010">
    <property type="protein sequence ID" value="MDF2257440.1"/>
    <property type="molecule type" value="Genomic_DNA"/>
</dbReference>
<comment type="pathway">
    <text evidence="2">Carbohydrate biosynthesis; dTDP-L-rhamnose biosynthesis.</text>
</comment>
<evidence type="ECO:0000256" key="1">
    <source>
        <dbReference type="ARBA" id="ARBA00010944"/>
    </source>
</evidence>
<keyword evidence="2 4" id="KW-0560">Oxidoreductase</keyword>
<keyword evidence="5" id="KW-1185">Reference proteome</keyword>
<dbReference type="Gene3D" id="3.40.50.720">
    <property type="entry name" value="NAD(P)-binding Rossmann-like Domain"/>
    <property type="match status" value="1"/>
</dbReference>
<evidence type="ECO:0000313" key="4">
    <source>
        <dbReference type="EMBL" id="MDF2257440.1"/>
    </source>
</evidence>
<dbReference type="RefSeq" id="WP_275815422.1">
    <property type="nucleotide sequence ID" value="NZ_BAAANM010000001.1"/>
</dbReference>
<evidence type="ECO:0000259" key="3">
    <source>
        <dbReference type="Pfam" id="PF04321"/>
    </source>
</evidence>
<name>A0ABT5Z0S3_9ACTN</name>
<comment type="function">
    <text evidence="2">Catalyzes the reduction of dTDP-6-deoxy-L-lyxo-4-hexulose to yield dTDP-L-rhamnose.</text>
</comment>
<dbReference type="Gene3D" id="3.90.25.10">
    <property type="entry name" value="UDP-galactose 4-epimerase, domain 1"/>
    <property type="match status" value="1"/>
</dbReference>
<keyword evidence="2" id="KW-0521">NADP</keyword>
<accession>A0ABT5Z0S3</accession>
<dbReference type="PANTHER" id="PTHR10491:SF4">
    <property type="entry name" value="METHIONINE ADENOSYLTRANSFERASE 2 SUBUNIT BETA"/>
    <property type="match status" value="1"/>
</dbReference>
<evidence type="ECO:0000256" key="2">
    <source>
        <dbReference type="RuleBase" id="RU364082"/>
    </source>
</evidence>
<dbReference type="PANTHER" id="PTHR10491">
    <property type="entry name" value="DTDP-4-DEHYDRORHAMNOSE REDUCTASE"/>
    <property type="match status" value="1"/>
</dbReference>
<reference evidence="4 5" key="1">
    <citation type="submission" date="2023-03" db="EMBL/GenBank/DDBJ databases">
        <title>Draft genome sequence of type strain Streptomyces ferralitis JCM 14344.</title>
        <authorList>
            <person name="Klaysubun C."/>
            <person name="Duangmal K."/>
        </authorList>
    </citation>
    <scope>NUCLEOTIDE SEQUENCE [LARGE SCALE GENOMIC DNA]</scope>
    <source>
        <strain evidence="4 5">JCM 14344</strain>
    </source>
</reference>
<dbReference type="Pfam" id="PF04321">
    <property type="entry name" value="RmlD_sub_bind"/>
    <property type="match status" value="1"/>
</dbReference>
<organism evidence="4 5">
    <name type="scientific">Streptantibioticus ferralitis</name>
    <dbReference type="NCBI Taxonomy" id="236510"/>
    <lineage>
        <taxon>Bacteria</taxon>
        <taxon>Bacillati</taxon>
        <taxon>Actinomycetota</taxon>
        <taxon>Actinomycetes</taxon>
        <taxon>Kitasatosporales</taxon>
        <taxon>Streptomycetaceae</taxon>
        <taxon>Streptantibioticus</taxon>
    </lineage>
</organism>
<dbReference type="InterPro" id="IPR036291">
    <property type="entry name" value="NAD(P)-bd_dom_sf"/>
</dbReference>
<proteinExistence type="inferred from homology"/>
<dbReference type="InterPro" id="IPR005913">
    <property type="entry name" value="dTDP_dehydrorham_reduct"/>
</dbReference>
<dbReference type="NCBIfam" id="TIGR01214">
    <property type="entry name" value="rmlD"/>
    <property type="match status" value="1"/>
</dbReference>